<organism evidence="2 3">
    <name type="scientific">Solanum commersonii</name>
    <name type="common">Commerson's wild potato</name>
    <name type="synonym">Commerson's nightshade</name>
    <dbReference type="NCBI Taxonomy" id="4109"/>
    <lineage>
        <taxon>Eukaryota</taxon>
        <taxon>Viridiplantae</taxon>
        <taxon>Streptophyta</taxon>
        <taxon>Embryophyta</taxon>
        <taxon>Tracheophyta</taxon>
        <taxon>Spermatophyta</taxon>
        <taxon>Magnoliopsida</taxon>
        <taxon>eudicotyledons</taxon>
        <taxon>Gunneridae</taxon>
        <taxon>Pentapetalae</taxon>
        <taxon>asterids</taxon>
        <taxon>lamiids</taxon>
        <taxon>Solanales</taxon>
        <taxon>Solanaceae</taxon>
        <taxon>Solanoideae</taxon>
        <taxon>Solaneae</taxon>
        <taxon>Solanum</taxon>
    </lineage>
</organism>
<gene>
    <name evidence="2" type="ORF">H5410_046774</name>
</gene>
<comment type="caution">
    <text evidence="2">The sequence shown here is derived from an EMBL/GenBank/DDBJ whole genome shotgun (WGS) entry which is preliminary data.</text>
</comment>
<name>A0A9J5XGF8_SOLCO</name>
<evidence type="ECO:0000313" key="3">
    <source>
        <dbReference type="Proteomes" id="UP000824120"/>
    </source>
</evidence>
<feature type="coiled-coil region" evidence="1">
    <location>
        <begin position="38"/>
        <end position="88"/>
    </location>
</feature>
<evidence type="ECO:0000256" key="1">
    <source>
        <dbReference type="SAM" id="Coils"/>
    </source>
</evidence>
<dbReference type="EMBL" id="JACXVP010000009">
    <property type="protein sequence ID" value="KAG5586340.1"/>
    <property type="molecule type" value="Genomic_DNA"/>
</dbReference>
<dbReference type="Proteomes" id="UP000824120">
    <property type="component" value="Chromosome 9"/>
</dbReference>
<reference evidence="2 3" key="1">
    <citation type="submission" date="2020-09" db="EMBL/GenBank/DDBJ databases">
        <title>De no assembly of potato wild relative species, Solanum commersonii.</title>
        <authorList>
            <person name="Cho K."/>
        </authorList>
    </citation>
    <scope>NUCLEOTIDE SEQUENCE [LARGE SCALE GENOMIC DNA]</scope>
    <source>
        <strain evidence="2">LZ3.2</strain>
        <tissue evidence="2">Leaf</tissue>
    </source>
</reference>
<accession>A0A9J5XGF8</accession>
<protein>
    <submittedName>
        <fullName evidence="2">Uncharacterized protein</fullName>
    </submittedName>
</protein>
<keyword evidence="1" id="KW-0175">Coiled coil</keyword>
<dbReference type="AlphaFoldDB" id="A0A9J5XGF8"/>
<keyword evidence="3" id="KW-1185">Reference proteome</keyword>
<evidence type="ECO:0000313" key="2">
    <source>
        <dbReference type="EMBL" id="KAG5586340.1"/>
    </source>
</evidence>
<sequence>MKRIFDVKRVLGLQDVFPFSRELVTRLSHVLVLSEQSVEFIQLSYSEVEQENERFEIEGVHHVFCDLLEKLELCLKKLESQLGLVNKERGESIVHYWSCYLLILKALESISKLYR</sequence>
<proteinExistence type="predicted"/>